<dbReference type="InterPro" id="IPR001752">
    <property type="entry name" value="Kinesin_motor_dom"/>
</dbReference>
<feature type="compositionally biased region" description="Polar residues" evidence="8">
    <location>
        <begin position="759"/>
        <end position="784"/>
    </location>
</feature>
<evidence type="ECO:0000256" key="5">
    <source>
        <dbReference type="PROSITE-ProRule" id="PRU00283"/>
    </source>
</evidence>
<evidence type="ECO:0000256" key="3">
    <source>
        <dbReference type="ARBA" id="ARBA00022840"/>
    </source>
</evidence>
<sequence length="899" mass="99807">MSLSSNILLGRRMYFSPASAPDTSVPARSAESLALRKKYDDALFKNKEEHRKRIHDLERAHEESLDEKDHTIRSLKLLVLDLERKLVDSQNDFNENGRRSGINPVFSANSPVQKLLEQLQRLQEDKERTLVRLTELELQSGSVLDASFDSVDSLVGKTERGETPDQMGQCTTDTEKELEQTKRHKHSLEGEILRLKDENYRLRQFVSKLQDRSPHSTPESNPGLVQKHLGTPNRNDSHDVVTGSDVIDVHSLDRQSPGRGSLMVKNGQIATLENQIQFLKKQLTLKTEQLIKSELQLRERSRSSSVAEEKVEEQKREREEREEREEEERQLLASVRLEHEEEVNRLTTALTTVSQMALRVHREFLEVKAAHEALRSQVGEVPGVIGEVVMQTQDQIQRSLSSLGEENRTIVQKYLREMKLRKKYHNELVQLRGNIRVFCRVRPRIREDGDEEGDLVVTPDIDDDSLLKVNNTKGRDQQYDLDKVFGLSSTQAQIFEEVSSLVRSAIDGYNVCIFAYGQTGSGKTYTMEGVSDDPGINQRALQLLFEETSDASWTYDISAGVMEIYNESIRDLLNPDPANKLEVKMKSEGGFHVPGLMTLSVSSLHEVNQVFETGRRNRATASTNMNEHSSRSHCLLCVTVRGTNPTTGSTSVGRLNLVDLAGSERLSKSQAGGARLKEAQNINRSLACLGDVIHALRNKNSHVPYRNSKLTYLLQDSLGGDSKTLMIVQVSPVEKNVCETLCSLAFAQRVRGVELGPATRTSDSGSRGQSNGQTPTGRPSNLQIPHTPLSRSSSISSSASISPRQSPVPPSASSPSSSSHHSRTFSTSSSQSSSPSTSPVSTPTPTRKVTSSSTKSGNAGSPCSSPKPGFKKSAQSTPEKSRGLHRSATFSVRRATPTK</sequence>
<dbReference type="PANTHER" id="PTHR47972:SF28">
    <property type="entry name" value="KINESIN-LIKE PROTEIN KLP-3"/>
    <property type="match status" value="1"/>
</dbReference>
<feature type="coiled-coil region" evidence="7">
    <location>
        <begin position="47"/>
        <end position="139"/>
    </location>
</feature>
<organism evidence="10 11">
    <name type="scientific">Aplysia californica</name>
    <name type="common">California sea hare</name>
    <dbReference type="NCBI Taxonomy" id="6500"/>
    <lineage>
        <taxon>Eukaryota</taxon>
        <taxon>Metazoa</taxon>
        <taxon>Spiralia</taxon>
        <taxon>Lophotrochozoa</taxon>
        <taxon>Mollusca</taxon>
        <taxon>Gastropoda</taxon>
        <taxon>Heterobranchia</taxon>
        <taxon>Euthyneura</taxon>
        <taxon>Tectipleura</taxon>
        <taxon>Aplysiida</taxon>
        <taxon>Aplysioidea</taxon>
        <taxon>Aplysiidae</taxon>
        <taxon>Aplysia</taxon>
    </lineage>
</organism>
<comment type="subcellular location">
    <subcellularLocation>
        <location evidence="1">Cytoplasm</location>
        <location evidence="1">Cytoskeleton</location>
    </subcellularLocation>
</comment>
<feature type="compositionally biased region" description="Low complexity" evidence="8">
    <location>
        <begin position="813"/>
        <end position="856"/>
    </location>
</feature>
<evidence type="ECO:0000256" key="2">
    <source>
        <dbReference type="ARBA" id="ARBA00022741"/>
    </source>
</evidence>
<feature type="region of interest" description="Disordered" evidence="8">
    <location>
        <begin position="296"/>
        <end position="326"/>
    </location>
</feature>
<keyword evidence="4" id="KW-0963">Cytoplasm</keyword>
<evidence type="ECO:0000256" key="6">
    <source>
        <dbReference type="RuleBase" id="RU000394"/>
    </source>
</evidence>
<evidence type="ECO:0000313" key="10">
    <source>
        <dbReference type="Proteomes" id="UP000694888"/>
    </source>
</evidence>
<accession>A0ABM1VXK9</accession>
<dbReference type="PANTHER" id="PTHR47972">
    <property type="entry name" value="KINESIN-LIKE PROTEIN KLP-3"/>
    <property type="match status" value="1"/>
</dbReference>
<dbReference type="Gene3D" id="3.40.850.10">
    <property type="entry name" value="Kinesin motor domain"/>
    <property type="match status" value="1"/>
</dbReference>
<evidence type="ECO:0000256" key="8">
    <source>
        <dbReference type="SAM" id="MobiDB-lite"/>
    </source>
</evidence>
<keyword evidence="2 5" id="KW-0547">Nucleotide-binding</keyword>
<keyword evidence="4" id="KW-0206">Cytoskeleton</keyword>
<evidence type="ECO:0000259" key="9">
    <source>
        <dbReference type="PROSITE" id="PS50067"/>
    </source>
</evidence>
<reference evidence="11" key="1">
    <citation type="submission" date="2025-08" db="UniProtKB">
        <authorList>
            <consortium name="RefSeq"/>
        </authorList>
    </citation>
    <scope>IDENTIFICATION</scope>
</reference>
<dbReference type="PROSITE" id="PS00411">
    <property type="entry name" value="KINESIN_MOTOR_1"/>
    <property type="match status" value="1"/>
</dbReference>
<proteinExistence type="inferred from homology"/>
<keyword evidence="5 6" id="KW-0505">Motor protein</keyword>
<dbReference type="InterPro" id="IPR036961">
    <property type="entry name" value="Kinesin_motor_dom_sf"/>
</dbReference>
<dbReference type="InterPro" id="IPR027640">
    <property type="entry name" value="Kinesin-like_fam"/>
</dbReference>
<comment type="similarity">
    <text evidence="5 6">Belongs to the TRAFAC class myosin-kinesin ATPase superfamily. Kinesin family.</text>
</comment>
<keyword evidence="7" id="KW-0175">Coiled coil</keyword>
<name>A0ABM1VXK9_APLCA</name>
<feature type="binding site" evidence="5">
    <location>
        <begin position="517"/>
        <end position="524"/>
    </location>
    <ligand>
        <name>ATP</name>
        <dbReference type="ChEBI" id="CHEBI:30616"/>
    </ligand>
</feature>
<feature type="region of interest" description="Disordered" evidence="8">
    <location>
        <begin position="756"/>
        <end position="899"/>
    </location>
</feature>
<keyword evidence="3 5" id="KW-0067">ATP-binding</keyword>
<feature type="region of interest" description="Disordered" evidence="8">
    <location>
        <begin position="208"/>
        <end position="240"/>
    </location>
</feature>
<keyword evidence="10" id="KW-1185">Reference proteome</keyword>
<evidence type="ECO:0000256" key="1">
    <source>
        <dbReference type="ARBA" id="ARBA00004245"/>
    </source>
</evidence>
<keyword evidence="6" id="KW-0493">Microtubule</keyword>
<dbReference type="RefSeq" id="XP_035827152.1">
    <property type="nucleotide sequence ID" value="XM_035971259.1"/>
</dbReference>
<dbReference type="Pfam" id="PF00225">
    <property type="entry name" value="Kinesin"/>
    <property type="match status" value="1"/>
</dbReference>
<dbReference type="SMART" id="SM00129">
    <property type="entry name" value="KISc"/>
    <property type="match status" value="1"/>
</dbReference>
<feature type="compositionally biased region" description="Basic and acidic residues" evidence="8">
    <location>
        <begin position="296"/>
        <end position="321"/>
    </location>
</feature>
<gene>
    <name evidence="11" type="primary">LOC101852784</name>
</gene>
<dbReference type="Proteomes" id="UP000694888">
    <property type="component" value="Unplaced"/>
</dbReference>
<dbReference type="SUPFAM" id="SSF52540">
    <property type="entry name" value="P-loop containing nucleoside triphosphate hydrolases"/>
    <property type="match status" value="1"/>
</dbReference>
<dbReference type="PRINTS" id="PR00380">
    <property type="entry name" value="KINESINHEAVY"/>
</dbReference>
<evidence type="ECO:0000256" key="4">
    <source>
        <dbReference type="ARBA" id="ARBA00023212"/>
    </source>
</evidence>
<dbReference type="GeneID" id="101852784"/>
<feature type="compositionally biased region" description="Low complexity" evidence="8">
    <location>
        <begin position="790"/>
        <end position="805"/>
    </location>
</feature>
<dbReference type="CDD" id="cd01366">
    <property type="entry name" value="KISc_C_terminal"/>
    <property type="match status" value="1"/>
</dbReference>
<protein>
    <recommendedName>
        <fullName evidence="6">Kinesin-like protein</fullName>
    </recommendedName>
</protein>
<feature type="domain" description="Kinesin motor" evidence="9">
    <location>
        <begin position="434"/>
        <end position="753"/>
    </location>
</feature>
<dbReference type="PROSITE" id="PS50067">
    <property type="entry name" value="KINESIN_MOTOR_2"/>
    <property type="match status" value="1"/>
</dbReference>
<dbReference type="InterPro" id="IPR027417">
    <property type="entry name" value="P-loop_NTPase"/>
</dbReference>
<dbReference type="InterPro" id="IPR019821">
    <property type="entry name" value="Kinesin_motor_CS"/>
</dbReference>
<evidence type="ECO:0000313" key="11">
    <source>
        <dbReference type="RefSeq" id="XP_035827152.1"/>
    </source>
</evidence>
<evidence type="ECO:0000256" key="7">
    <source>
        <dbReference type="SAM" id="Coils"/>
    </source>
</evidence>